<evidence type="ECO:0000313" key="1">
    <source>
        <dbReference type="EMBL" id="VEL17664.1"/>
    </source>
</evidence>
<name>A0A3S5FDA6_9PLAT</name>
<proteinExistence type="predicted"/>
<evidence type="ECO:0000313" key="2">
    <source>
        <dbReference type="Proteomes" id="UP000784294"/>
    </source>
</evidence>
<reference evidence="1" key="1">
    <citation type="submission" date="2018-11" db="EMBL/GenBank/DDBJ databases">
        <authorList>
            <consortium name="Pathogen Informatics"/>
        </authorList>
    </citation>
    <scope>NUCLEOTIDE SEQUENCE</scope>
</reference>
<protein>
    <submittedName>
        <fullName evidence="1">Uncharacterized protein</fullName>
    </submittedName>
</protein>
<dbReference type="Proteomes" id="UP000784294">
    <property type="component" value="Unassembled WGS sequence"/>
</dbReference>
<gene>
    <name evidence="1" type="ORF">PXEA_LOCUS11104</name>
</gene>
<keyword evidence="2" id="KW-1185">Reference proteome</keyword>
<dbReference type="AlphaFoldDB" id="A0A3S5FDA6"/>
<accession>A0A3S5FDA6</accession>
<dbReference type="EMBL" id="CAAALY010033668">
    <property type="protein sequence ID" value="VEL17664.1"/>
    <property type="molecule type" value="Genomic_DNA"/>
</dbReference>
<sequence>MKLLTNSIQPIFPSNWKVVLQYVTKSVLKAQFFFMYLSDPVKCRLVEQGLDARLDSVLSAELRLGDVSSGGLPRH</sequence>
<organism evidence="1 2">
    <name type="scientific">Protopolystoma xenopodis</name>
    <dbReference type="NCBI Taxonomy" id="117903"/>
    <lineage>
        <taxon>Eukaryota</taxon>
        <taxon>Metazoa</taxon>
        <taxon>Spiralia</taxon>
        <taxon>Lophotrochozoa</taxon>
        <taxon>Platyhelminthes</taxon>
        <taxon>Monogenea</taxon>
        <taxon>Polyopisthocotylea</taxon>
        <taxon>Polystomatidea</taxon>
        <taxon>Polystomatidae</taxon>
        <taxon>Protopolystoma</taxon>
    </lineage>
</organism>
<comment type="caution">
    <text evidence="1">The sequence shown here is derived from an EMBL/GenBank/DDBJ whole genome shotgun (WGS) entry which is preliminary data.</text>
</comment>